<evidence type="ECO:0000313" key="17">
    <source>
        <dbReference type="Proteomes" id="UP001530315"/>
    </source>
</evidence>
<keyword evidence="9 14" id="KW-1133">Transmembrane helix</keyword>
<evidence type="ECO:0000256" key="6">
    <source>
        <dbReference type="ARBA" id="ARBA00022824"/>
    </source>
</evidence>
<evidence type="ECO:0000313" key="16">
    <source>
        <dbReference type="EMBL" id="KAL3799483.1"/>
    </source>
</evidence>
<evidence type="ECO:0000256" key="1">
    <source>
        <dbReference type="ARBA" id="ARBA00004477"/>
    </source>
</evidence>
<evidence type="ECO:0000256" key="5">
    <source>
        <dbReference type="ARBA" id="ARBA00022782"/>
    </source>
</evidence>
<keyword evidence="6" id="KW-0256">Endoplasmic reticulum</keyword>
<keyword evidence="11" id="KW-0443">Lipid metabolism</keyword>
<evidence type="ECO:0000256" key="2">
    <source>
        <dbReference type="ARBA" id="ARBA00004524"/>
    </source>
</evidence>
<feature type="compositionally biased region" description="Basic residues" evidence="13">
    <location>
        <begin position="124"/>
        <end position="134"/>
    </location>
</feature>
<dbReference type="PROSITE" id="PS50244">
    <property type="entry name" value="S5A_REDUCTASE"/>
    <property type="match status" value="1"/>
</dbReference>
<keyword evidence="5" id="KW-0221">Differentiation</keyword>
<evidence type="ECO:0000256" key="12">
    <source>
        <dbReference type="ARBA" id="ARBA00023136"/>
    </source>
</evidence>
<evidence type="ECO:0000256" key="13">
    <source>
        <dbReference type="SAM" id="MobiDB-lite"/>
    </source>
</evidence>
<keyword evidence="8" id="KW-0521">NADP</keyword>
<evidence type="ECO:0000256" key="8">
    <source>
        <dbReference type="ARBA" id="ARBA00022857"/>
    </source>
</evidence>
<keyword evidence="4 14" id="KW-0812">Transmembrane</keyword>
<dbReference type="PANTHER" id="PTHR10556">
    <property type="entry name" value="3-OXO-5-ALPHA-STEROID 4-DEHYDROGENASE"/>
    <property type="match status" value="1"/>
</dbReference>
<evidence type="ECO:0000259" key="15">
    <source>
        <dbReference type="Pfam" id="PF02544"/>
    </source>
</evidence>
<keyword evidence="17" id="KW-1185">Reference proteome</keyword>
<evidence type="ECO:0000256" key="3">
    <source>
        <dbReference type="ARBA" id="ARBA00007742"/>
    </source>
</evidence>
<dbReference type="GO" id="GO:0030154">
    <property type="term" value="P:cell differentiation"/>
    <property type="evidence" value="ECO:0007669"/>
    <property type="project" value="UniProtKB-KW"/>
</dbReference>
<keyword evidence="12 14" id="KW-0472">Membrane</keyword>
<organism evidence="16 17">
    <name type="scientific">Stephanodiscus triporus</name>
    <dbReference type="NCBI Taxonomy" id="2934178"/>
    <lineage>
        <taxon>Eukaryota</taxon>
        <taxon>Sar</taxon>
        <taxon>Stramenopiles</taxon>
        <taxon>Ochrophyta</taxon>
        <taxon>Bacillariophyta</taxon>
        <taxon>Coscinodiscophyceae</taxon>
        <taxon>Thalassiosirophycidae</taxon>
        <taxon>Stephanodiscales</taxon>
        <taxon>Stephanodiscaceae</taxon>
        <taxon>Stephanodiscus</taxon>
    </lineage>
</organism>
<accession>A0ABD3QHW2</accession>
<evidence type="ECO:0000256" key="11">
    <source>
        <dbReference type="ARBA" id="ARBA00023098"/>
    </source>
</evidence>
<dbReference type="PANTHER" id="PTHR10556:SF57">
    <property type="entry name" value="3-OXO-5-ALPHA-STEROID 4-DEHYDROGENASE 1"/>
    <property type="match status" value="1"/>
</dbReference>
<dbReference type="GO" id="GO:0016491">
    <property type="term" value="F:oxidoreductase activity"/>
    <property type="evidence" value="ECO:0007669"/>
    <property type="project" value="UniProtKB-KW"/>
</dbReference>
<evidence type="ECO:0000256" key="4">
    <source>
        <dbReference type="ARBA" id="ARBA00022692"/>
    </source>
</evidence>
<dbReference type="AlphaFoldDB" id="A0ABD3QHW2"/>
<sequence length="217" mass="24781">MQIPTTNLVLVFLFALHYVNRAIVYPMRMSADSQGVPLLVAACAAAITTLNGYLQCFHLTQIVRHPPLTSSLELDNLSRWAGICLFFVGMGANVHADGVLRNLRRRNDDGDDGGNEQDGTTTTTRRHRRHRQHHRQRAYHIPRSPLFARVSCPNFLGEIIEWFGYSMASGFSLPSVAFLLYTMSNLIPRGIAHHEWYLRKFDDYPIERKWAVLPYVV</sequence>
<feature type="domain" description="3-oxo-5-alpha-steroid 4-dehydrogenase C-terminal" evidence="15">
    <location>
        <begin position="123"/>
        <end position="216"/>
    </location>
</feature>
<evidence type="ECO:0000256" key="9">
    <source>
        <dbReference type="ARBA" id="ARBA00022989"/>
    </source>
</evidence>
<dbReference type="EMBL" id="JALLAZ020000253">
    <property type="protein sequence ID" value="KAL3799483.1"/>
    <property type="molecule type" value="Genomic_DNA"/>
</dbReference>
<dbReference type="InterPro" id="IPR001104">
    <property type="entry name" value="3-oxo-5_a-steroid_4-DH_C"/>
</dbReference>
<comment type="similarity">
    <text evidence="3">Belongs to the steroid 5-alpha reductase family.</text>
</comment>
<comment type="caution">
    <text evidence="16">The sequence shown here is derived from an EMBL/GenBank/DDBJ whole genome shotgun (WGS) entry which is preliminary data.</text>
</comment>
<dbReference type="GO" id="GO:0005789">
    <property type="term" value="C:endoplasmic reticulum membrane"/>
    <property type="evidence" value="ECO:0007669"/>
    <property type="project" value="UniProtKB-SubCell"/>
</dbReference>
<dbReference type="Proteomes" id="UP001530315">
    <property type="component" value="Unassembled WGS sequence"/>
</dbReference>
<keyword evidence="7" id="KW-0492">Microsome</keyword>
<evidence type="ECO:0000256" key="7">
    <source>
        <dbReference type="ARBA" id="ARBA00022848"/>
    </source>
</evidence>
<dbReference type="Gene3D" id="1.20.120.1630">
    <property type="match status" value="1"/>
</dbReference>
<comment type="subcellular location">
    <subcellularLocation>
        <location evidence="1">Endoplasmic reticulum membrane</location>
        <topology evidence="1">Multi-pass membrane protein</topology>
    </subcellularLocation>
    <subcellularLocation>
        <location evidence="2">Microsome membrane</location>
    </subcellularLocation>
</comment>
<dbReference type="InterPro" id="IPR039357">
    <property type="entry name" value="SRD5A/TECR"/>
</dbReference>
<dbReference type="Pfam" id="PF02544">
    <property type="entry name" value="Steroid_dh"/>
    <property type="match status" value="2"/>
</dbReference>
<evidence type="ECO:0000256" key="10">
    <source>
        <dbReference type="ARBA" id="ARBA00023002"/>
    </source>
</evidence>
<protein>
    <recommendedName>
        <fullName evidence="15">3-oxo-5-alpha-steroid 4-dehydrogenase C-terminal domain-containing protein</fullName>
    </recommendedName>
</protein>
<reference evidence="16 17" key="1">
    <citation type="submission" date="2024-10" db="EMBL/GenBank/DDBJ databases">
        <title>Updated reference genomes for cyclostephanoid diatoms.</title>
        <authorList>
            <person name="Roberts W.R."/>
            <person name="Alverson A.J."/>
        </authorList>
    </citation>
    <scope>NUCLEOTIDE SEQUENCE [LARGE SCALE GENOMIC DNA]</scope>
    <source>
        <strain evidence="16 17">AJA276-08</strain>
    </source>
</reference>
<feature type="domain" description="3-oxo-5-alpha-steroid 4-dehydrogenase C-terminal" evidence="15">
    <location>
        <begin position="36"/>
        <end position="108"/>
    </location>
</feature>
<gene>
    <name evidence="16" type="ORF">ACHAW5_000591</name>
</gene>
<feature type="transmembrane region" description="Helical" evidence="14">
    <location>
        <begin position="37"/>
        <end position="56"/>
    </location>
</feature>
<evidence type="ECO:0000256" key="14">
    <source>
        <dbReference type="SAM" id="Phobius"/>
    </source>
</evidence>
<feature type="region of interest" description="Disordered" evidence="13">
    <location>
        <begin position="105"/>
        <end position="134"/>
    </location>
</feature>
<keyword evidence="10" id="KW-0560">Oxidoreductase</keyword>
<dbReference type="GO" id="GO:0006629">
    <property type="term" value="P:lipid metabolic process"/>
    <property type="evidence" value="ECO:0007669"/>
    <property type="project" value="UniProtKB-KW"/>
</dbReference>
<proteinExistence type="inferred from homology"/>
<name>A0ABD3QHW2_9STRA</name>